<keyword evidence="2" id="KW-1185">Reference proteome</keyword>
<organism evidence="1 2">
    <name type="scientific">Trametes sanguinea</name>
    <dbReference type="NCBI Taxonomy" id="158606"/>
    <lineage>
        <taxon>Eukaryota</taxon>
        <taxon>Fungi</taxon>
        <taxon>Dikarya</taxon>
        <taxon>Basidiomycota</taxon>
        <taxon>Agaricomycotina</taxon>
        <taxon>Agaricomycetes</taxon>
        <taxon>Polyporales</taxon>
        <taxon>Polyporaceae</taxon>
        <taxon>Trametes</taxon>
    </lineage>
</organism>
<gene>
    <name evidence="1" type="ORF">NUW54_g4663</name>
</gene>
<comment type="caution">
    <text evidence="1">The sequence shown here is derived from an EMBL/GenBank/DDBJ whole genome shotgun (WGS) entry which is preliminary data.</text>
</comment>
<accession>A0ACC1PZU5</accession>
<reference evidence="1" key="1">
    <citation type="submission" date="2022-08" db="EMBL/GenBank/DDBJ databases">
        <title>Genome Sequence of Pycnoporus sanguineus.</title>
        <authorList>
            <person name="Buettner E."/>
        </authorList>
    </citation>
    <scope>NUCLEOTIDE SEQUENCE</scope>
    <source>
        <strain evidence="1">CG-C14</strain>
    </source>
</reference>
<protein>
    <submittedName>
        <fullName evidence="1">Uncharacterized protein</fullName>
    </submittedName>
</protein>
<dbReference type="EMBL" id="JANSHE010001080">
    <property type="protein sequence ID" value="KAJ3004755.1"/>
    <property type="molecule type" value="Genomic_DNA"/>
</dbReference>
<proteinExistence type="predicted"/>
<sequence>MLPRDSRDPGPATRFALQLPGSGELVQVERIFATSSRPHSRNVRTIYPKGLAILRGKQRVNISPSHRSPTGHDQQCFPNLKILDAKPGQLKASLKIEPYNLNRVGLSGEPLQTVHGGLIMSLTDTLGSLAVATKGQFMTGVSVDIGTSFVKPAGRVGEELTANAVVTGIGKSLAYTRVDFYNAQGQLAAYGHHTKYIGKSIGHKNDVKFSEDGERVIEGEDID</sequence>
<evidence type="ECO:0000313" key="2">
    <source>
        <dbReference type="Proteomes" id="UP001144978"/>
    </source>
</evidence>
<dbReference type="Proteomes" id="UP001144978">
    <property type="component" value="Unassembled WGS sequence"/>
</dbReference>
<evidence type="ECO:0000313" key="1">
    <source>
        <dbReference type="EMBL" id="KAJ3004755.1"/>
    </source>
</evidence>
<name>A0ACC1PZU5_9APHY</name>